<comment type="caution">
    <text evidence="1">The sequence shown here is derived from an EMBL/GenBank/DDBJ whole genome shotgun (WGS) entry which is preliminary data.</text>
</comment>
<name>A0ABT1S6N3_9FIRM</name>
<keyword evidence="2" id="KW-1185">Reference proteome</keyword>
<reference evidence="1 2" key="1">
    <citation type="submission" date="2022-06" db="EMBL/GenBank/DDBJ databases">
        <title>Isolation of gut microbiota from human fecal samples.</title>
        <authorList>
            <person name="Pamer E.G."/>
            <person name="Barat B."/>
            <person name="Waligurski E."/>
            <person name="Medina S."/>
            <person name="Paddock L."/>
            <person name="Mostad J."/>
        </authorList>
    </citation>
    <scope>NUCLEOTIDE SEQUENCE [LARGE SCALE GENOMIC DNA]</scope>
    <source>
        <strain evidence="1 2">DFI.7.95</strain>
    </source>
</reference>
<gene>
    <name evidence="1" type="ORF">NE686_03420</name>
</gene>
<protein>
    <submittedName>
        <fullName evidence="1">Uncharacterized protein</fullName>
    </submittedName>
</protein>
<sequence>MILIENDNNTTIVYTSKEFQPMSETFYDKYAFVGPLVRDLKAFMEREYKVDKAKLMDMLKL</sequence>
<dbReference type="EMBL" id="JANGAC010000002">
    <property type="protein sequence ID" value="MCQ4922123.1"/>
    <property type="molecule type" value="Genomic_DNA"/>
</dbReference>
<proteinExistence type="predicted"/>
<evidence type="ECO:0000313" key="1">
    <source>
        <dbReference type="EMBL" id="MCQ4922123.1"/>
    </source>
</evidence>
<accession>A0ABT1S6N3</accession>
<evidence type="ECO:0000313" key="2">
    <source>
        <dbReference type="Proteomes" id="UP001524478"/>
    </source>
</evidence>
<organism evidence="1 2">
    <name type="scientific">Tissierella carlieri</name>
    <dbReference type="NCBI Taxonomy" id="689904"/>
    <lineage>
        <taxon>Bacteria</taxon>
        <taxon>Bacillati</taxon>
        <taxon>Bacillota</taxon>
        <taxon>Tissierellia</taxon>
        <taxon>Tissierellales</taxon>
        <taxon>Tissierellaceae</taxon>
        <taxon>Tissierella</taxon>
    </lineage>
</organism>
<dbReference type="Proteomes" id="UP001524478">
    <property type="component" value="Unassembled WGS sequence"/>
</dbReference>
<dbReference type="Gene3D" id="3.40.50.2000">
    <property type="entry name" value="Glycogen Phosphorylase B"/>
    <property type="match status" value="1"/>
</dbReference>
<dbReference type="RefSeq" id="WP_256310428.1">
    <property type="nucleotide sequence ID" value="NZ_JANGAC010000002.1"/>
</dbReference>